<evidence type="ECO:0000313" key="1">
    <source>
        <dbReference type="EMBL" id="PGH09695.1"/>
    </source>
</evidence>
<name>A0A2B7XL70_POLH7</name>
<dbReference type="OrthoDB" id="4173465at2759"/>
<proteinExistence type="predicted"/>
<organism evidence="1 2">
    <name type="scientific">Polytolypa hystricis (strain UAMH7299)</name>
    <dbReference type="NCBI Taxonomy" id="1447883"/>
    <lineage>
        <taxon>Eukaryota</taxon>
        <taxon>Fungi</taxon>
        <taxon>Dikarya</taxon>
        <taxon>Ascomycota</taxon>
        <taxon>Pezizomycotina</taxon>
        <taxon>Eurotiomycetes</taxon>
        <taxon>Eurotiomycetidae</taxon>
        <taxon>Onygenales</taxon>
        <taxon>Onygenales incertae sedis</taxon>
        <taxon>Polytolypa</taxon>
    </lineage>
</organism>
<evidence type="ECO:0000313" key="2">
    <source>
        <dbReference type="Proteomes" id="UP000224634"/>
    </source>
</evidence>
<comment type="caution">
    <text evidence="1">The sequence shown here is derived from an EMBL/GenBank/DDBJ whole genome shotgun (WGS) entry which is preliminary data.</text>
</comment>
<dbReference type="STRING" id="1447883.A0A2B7XL70"/>
<dbReference type="Proteomes" id="UP000224634">
    <property type="component" value="Unassembled WGS sequence"/>
</dbReference>
<accession>A0A2B7XL70</accession>
<dbReference type="AlphaFoldDB" id="A0A2B7XL70"/>
<sequence length="209" mass="23995">MYQNWRNVRYYLQHYALGNILPSSFREVSTNDPLAAESKLPQQSLTPPPDLPKRTDRLIFYGRPVVYGWPSTGGKITKAVTAPEILHLGLDRFQESSRAEDPAEEDEFCRKLRNIGGKWVPDGFDHLSIIMGEAGEEEREKVNTRIETGWPSSGRGVWGLKFNAEKDERKLTKKLPMLELAMSMDERCEVLEKIGGMFYENPEDCEDLW</sequence>
<dbReference type="EMBL" id="PDNA01000151">
    <property type="protein sequence ID" value="PGH09695.1"/>
    <property type="molecule type" value="Genomic_DNA"/>
</dbReference>
<gene>
    <name evidence="1" type="ORF">AJ80_07646</name>
</gene>
<keyword evidence="2" id="KW-1185">Reference proteome</keyword>
<reference evidence="1 2" key="1">
    <citation type="submission" date="2017-10" db="EMBL/GenBank/DDBJ databases">
        <title>Comparative genomics in systemic dimorphic fungi from Ajellomycetaceae.</title>
        <authorList>
            <person name="Munoz J.F."/>
            <person name="Mcewen J.G."/>
            <person name="Clay O.K."/>
            <person name="Cuomo C.A."/>
        </authorList>
    </citation>
    <scope>NUCLEOTIDE SEQUENCE [LARGE SCALE GENOMIC DNA]</scope>
    <source>
        <strain evidence="1 2">UAMH7299</strain>
    </source>
</reference>
<protein>
    <submittedName>
        <fullName evidence="1">Uncharacterized protein</fullName>
    </submittedName>
</protein>